<dbReference type="Proteomes" id="UP000653493">
    <property type="component" value="Unassembled WGS sequence"/>
</dbReference>
<keyword evidence="1" id="KW-0732">Signal</keyword>
<accession>A0A918LAW2</accession>
<proteinExistence type="predicted"/>
<feature type="chain" id="PRO_5039365466" description="Ig-like domain repeat protein" evidence="1">
    <location>
        <begin position="32"/>
        <end position="581"/>
    </location>
</feature>
<reference evidence="2" key="1">
    <citation type="journal article" date="2014" name="Int. J. Syst. Evol. Microbiol.">
        <title>Complete genome sequence of Corynebacterium casei LMG S-19264T (=DSM 44701T), isolated from a smear-ripened cheese.</title>
        <authorList>
            <consortium name="US DOE Joint Genome Institute (JGI-PGF)"/>
            <person name="Walter F."/>
            <person name="Albersmeier A."/>
            <person name="Kalinowski J."/>
            <person name="Ruckert C."/>
        </authorList>
    </citation>
    <scope>NUCLEOTIDE SEQUENCE</scope>
    <source>
        <strain evidence="2">JCM 4234</strain>
    </source>
</reference>
<dbReference type="InterPro" id="IPR006311">
    <property type="entry name" value="TAT_signal"/>
</dbReference>
<evidence type="ECO:0000256" key="1">
    <source>
        <dbReference type="SAM" id="SignalP"/>
    </source>
</evidence>
<protein>
    <recommendedName>
        <fullName evidence="4">Ig-like domain repeat protein</fullName>
    </recommendedName>
</protein>
<dbReference type="PROSITE" id="PS51318">
    <property type="entry name" value="TAT"/>
    <property type="match status" value="1"/>
</dbReference>
<dbReference type="Gene3D" id="2.130.10.10">
    <property type="entry name" value="YVTN repeat-like/Quinoprotein amine dehydrogenase"/>
    <property type="match status" value="1"/>
</dbReference>
<dbReference type="EMBL" id="BMSL01000002">
    <property type="protein sequence ID" value="GGS25535.1"/>
    <property type="molecule type" value="Genomic_DNA"/>
</dbReference>
<dbReference type="InterPro" id="IPR015943">
    <property type="entry name" value="WD40/YVTN_repeat-like_dom_sf"/>
</dbReference>
<dbReference type="AlphaFoldDB" id="A0A918LAW2"/>
<organism evidence="2 3">
    <name type="scientific">Streptomyces griseoviridis</name>
    <dbReference type="NCBI Taxonomy" id="45398"/>
    <lineage>
        <taxon>Bacteria</taxon>
        <taxon>Bacillati</taxon>
        <taxon>Actinomycetota</taxon>
        <taxon>Actinomycetes</taxon>
        <taxon>Kitasatosporales</taxon>
        <taxon>Streptomycetaceae</taxon>
        <taxon>Streptomyces</taxon>
    </lineage>
</organism>
<name>A0A918LAW2_STRGD</name>
<keyword evidence="3" id="KW-1185">Reference proteome</keyword>
<evidence type="ECO:0000313" key="3">
    <source>
        <dbReference type="Proteomes" id="UP000653493"/>
    </source>
</evidence>
<dbReference type="SUPFAM" id="SSF75011">
    <property type="entry name" value="3-carboxy-cis,cis-mucoante lactonizing enzyme"/>
    <property type="match status" value="1"/>
</dbReference>
<sequence>MNTVRGIRRTGRLGGTLLAAALAAGALTVSAAPAAHAAASDLVAKLPISSFSALTVDSAHQRVYVADSNMGSSSNTGLIAVYDFSGVRLSTITTQRHVSGLALNADGSVLHAGGRETILRYDTTTYQALPAGAASTDTCGRSLAFAGGKVHHTVSSYISYLSDCDTSLTYLDHSRPDNTWQRSGWQDYGRLQLEAGPGDRLMMGQPANSKAANPFLAVFDASGETLVRTAARRFADGEGKGALDFKDMAFSPDGTAVAVADATAGTRLLNTADLSDAATGYPALPAGAAASAVAFSGDGKYLARGASAQGATPDLLLSPADPEDATPALEFAFEGSLDGDRVAPRGLEWSADGSRLFAVTTNTAGSQYWLHVVQPPAVQYDARFTGGLTHSPAGAVAGEALAVRGRLELDGPAPAEPLKVTATRTDAGGTRELGTATVRADGTFTVLDEPDLVGEATYTVSFLGDLTHRPATDVTRTVSVGRADSAITLTAPAEASKSAGVHITGTFTARGAALPERAVLTVERTDRLGTGTLSSVTVAADGTFTIDDLPRTRRDTTYTVGWPGDDLHDGTTASATVRVTA</sequence>
<evidence type="ECO:0008006" key="4">
    <source>
        <dbReference type="Google" id="ProtNLM"/>
    </source>
</evidence>
<comment type="caution">
    <text evidence="2">The sequence shown here is derived from an EMBL/GenBank/DDBJ whole genome shotgun (WGS) entry which is preliminary data.</text>
</comment>
<evidence type="ECO:0000313" key="2">
    <source>
        <dbReference type="EMBL" id="GGS25535.1"/>
    </source>
</evidence>
<reference evidence="2" key="2">
    <citation type="submission" date="2020-09" db="EMBL/GenBank/DDBJ databases">
        <authorList>
            <person name="Sun Q."/>
            <person name="Ohkuma M."/>
        </authorList>
    </citation>
    <scope>NUCLEOTIDE SEQUENCE</scope>
    <source>
        <strain evidence="2">JCM 4234</strain>
    </source>
</reference>
<feature type="signal peptide" evidence="1">
    <location>
        <begin position="1"/>
        <end position="31"/>
    </location>
</feature>
<gene>
    <name evidence="2" type="ORF">GCM10010238_12290</name>
</gene>